<reference evidence="1" key="1">
    <citation type="journal article" date="2014" name="Front. Microbiol.">
        <title>High frequency of phylogenetically diverse reductive dehalogenase-homologous genes in deep subseafloor sedimentary metagenomes.</title>
        <authorList>
            <person name="Kawai M."/>
            <person name="Futagami T."/>
            <person name="Toyoda A."/>
            <person name="Takaki Y."/>
            <person name="Nishi S."/>
            <person name="Hori S."/>
            <person name="Arai W."/>
            <person name="Tsubouchi T."/>
            <person name="Morono Y."/>
            <person name="Uchiyama I."/>
            <person name="Ito T."/>
            <person name="Fujiyama A."/>
            <person name="Inagaki F."/>
            <person name="Takami H."/>
        </authorList>
    </citation>
    <scope>NUCLEOTIDE SEQUENCE</scope>
    <source>
        <strain evidence="1">Expedition CK06-06</strain>
    </source>
</reference>
<feature type="non-terminal residue" evidence="1">
    <location>
        <position position="79"/>
    </location>
</feature>
<dbReference type="EMBL" id="BARS01041524">
    <property type="protein sequence ID" value="GAG33173.1"/>
    <property type="molecule type" value="Genomic_DNA"/>
</dbReference>
<dbReference type="InterPro" id="IPR011659">
    <property type="entry name" value="WD40"/>
</dbReference>
<sequence>MVNLQSKEETVLAEGRAYPRFSPNGDWVSYVTKEAGQSVLHLRKIDGASGVKYIDFPGDIRQPIWSPDGTYVVFTGTQK</sequence>
<organism evidence="1">
    <name type="scientific">marine sediment metagenome</name>
    <dbReference type="NCBI Taxonomy" id="412755"/>
    <lineage>
        <taxon>unclassified sequences</taxon>
        <taxon>metagenomes</taxon>
        <taxon>ecological metagenomes</taxon>
    </lineage>
</organism>
<dbReference type="InterPro" id="IPR011042">
    <property type="entry name" value="6-blade_b-propeller_TolB-like"/>
</dbReference>
<dbReference type="Pfam" id="PF07676">
    <property type="entry name" value="PD40"/>
    <property type="match status" value="1"/>
</dbReference>
<dbReference type="SUPFAM" id="SSF69304">
    <property type="entry name" value="Tricorn protease N-terminal domain"/>
    <property type="match status" value="1"/>
</dbReference>
<proteinExistence type="predicted"/>
<evidence type="ECO:0000313" key="1">
    <source>
        <dbReference type="EMBL" id="GAG33173.1"/>
    </source>
</evidence>
<comment type="caution">
    <text evidence="1">The sequence shown here is derived from an EMBL/GenBank/DDBJ whole genome shotgun (WGS) entry which is preliminary data.</text>
</comment>
<evidence type="ECO:0008006" key="2">
    <source>
        <dbReference type="Google" id="ProtNLM"/>
    </source>
</evidence>
<dbReference type="AlphaFoldDB" id="X0X928"/>
<protein>
    <recommendedName>
        <fullName evidence="2">Dipeptidylpeptidase IV N-terminal domain-containing protein</fullName>
    </recommendedName>
</protein>
<accession>X0X928</accession>
<dbReference type="Gene3D" id="2.120.10.30">
    <property type="entry name" value="TolB, C-terminal domain"/>
    <property type="match status" value="1"/>
</dbReference>
<name>X0X928_9ZZZZ</name>
<gene>
    <name evidence="1" type="ORF">S01H1_63144</name>
</gene>